<gene>
    <name evidence="2" type="ORF">QBC32DRAFT_345812</name>
</gene>
<reference evidence="2" key="1">
    <citation type="journal article" date="2023" name="Mol. Phylogenet. Evol.">
        <title>Genome-scale phylogeny and comparative genomics of the fungal order Sordariales.</title>
        <authorList>
            <person name="Hensen N."/>
            <person name="Bonometti L."/>
            <person name="Westerberg I."/>
            <person name="Brannstrom I.O."/>
            <person name="Guillou S."/>
            <person name="Cros-Aarteil S."/>
            <person name="Calhoun S."/>
            <person name="Haridas S."/>
            <person name="Kuo A."/>
            <person name="Mondo S."/>
            <person name="Pangilinan J."/>
            <person name="Riley R."/>
            <person name="LaButti K."/>
            <person name="Andreopoulos B."/>
            <person name="Lipzen A."/>
            <person name="Chen C."/>
            <person name="Yan M."/>
            <person name="Daum C."/>
            <person name="Ng V."/>
            <person name="Clum A."/>
            <person name="Steindorff A."/>
            <person name="Ohm R.A."/>
            <person name="Martin F."/>
            <person name="Silar P."/>
            <person name="Natvig D.O."/>
            <person name="Lalanne C."/>
            <person name="Gautier V."/>
            <person name="Ament-Velasquez S.L."/>
            <person name="Kruys A."/>
            <person name="Hutchinson M.I."/>
            <person name="Powell A.J."/>
            <person name="Barry K."/>
            <person name="Miller A.N."/>
            <person name="Grigoriev I.V."/>
            <person name="Debuchy R."/>
            <person name="Gladieux P."/>
            <person name="Hiltunen Thoren M."/>
            <person name="Johannesson H."/>
        </authorList>
    </citation>
    <scope>NUCLEOTIDE SEQUENCE</scope>
    <source>
        <strain evidence="2">CBS 626.80</strain>
    </source>
</reference>
<proteinExistence type="predicted"/>
<feature type="region of interest" description="Disordered" evidence="1">
    <location>
        <begin position="105"/>
        <end position="159"/>
    </location>
</feature>
<dbReference type="EMBL" id="MU859168">
    <property type="protein sequence ID" value="KAK3950729.1"/>
    <property type="molecule type" value="Genomic_DNA"/>
</dbReference>
<feature type="compositionally biased region" description="Polar residues" evidence="1">
    <location>
        <begin position="244"/>
        <end position="257"/>
    </location>
</feature>
<evidence type="ECO:0000313" key="2">
    <source>
        <dbReference type="EMBL" id="KAK3950729.1"/>
    </source>
</evidence>
<feature type="compositionally biased region" description="Low complexity" evidence="1">
    <location>
        <begin position="214"/>
        <end position="225"/>
    </location>
</feature>
<evidence type="ECO:0000313" key="3">
    <source>
        <dbReference type="Proteomes" id="UP001303222"/>
    </source>
</evidence>
<accession>A0AAN6NTA2</accession>
<dbReference type="AlphaFoldDB" id="A0AAN6NTA2"/>
<feature type="compositionally biased region" description="Pro residues" evidence="1">
    <location>
        <begin position="181"/>
        <end position="195"/>
    </location>
</feature>
<comment type="caution">
    <text evidence="2">The sequence shown here is derived from an EMBL/GenBank/DDBJ whole genome shotgun (WGS) entry which is preliminary data.</text>
</comment>
<evidence type="ECO:0000256" key="1">
    <source>
        <dbReference type="SAM" id="MobiDB-lite"/>
    </source>
</evidence>
<name>A0AAN6NTA2_9PEZI</name>
<feature type="compositionally biased region" description="Basic and acidic residues" evidence="1">
    <location>
        <begin position="231"/>
        <end position="243"/>
    </location>
</feature>
<sequence>MARKSRGTYQSLAGIARMPYPGASTTRSTPTAIITTTVKPKLTRDNLTHYLAQLGQTPGPGAITPLSGPDFDEPSSTIAECGEATTGCSDFSAAARTRVELLFNSTDHQRTRGNSSTRSVNEEHEDGTENEDEDDKKGQVKNVDLGSDSDSDSDSAGSCLYRPLDLEVELDVELEGLTTTTPPPPTAMTPPPPPLTIENIPPLELPPLPHANTQSHSQSQRPPQSNLDLLLLHDEHPKSKTRDMNITTKNNEEPSQPQKKKGKNNKKQVVVVANSSCP</sequence>
<keyword evidence="3" id="KW-1185">Reference proteome</keyword>
<feature type="region of interest" description="Disordered" evidence="1">
    <location>
        <begin position="176"/>
        <end position="278"/>
    </location>
</feature>
<reference evidence="2" key="2">
    <citation type="submission" date="2023-06" db="EMBL/GenBank/DDBJ databases">
        <authorList>
            <consortium name="Lawrence Berkeley National Laboratory"/>
            <person name="Mondo S.J."/>
            <person name="Hensen N."/>
            <person name="Bonometti L."/>
            <person name="Westerberg I."/>
            <person name="Brannstrom I.O."/>
            <person name="Guillou S."/>
            <person name="Cros-Aarteil S."/>
            <person name="Calhoun S."/>
            <person name="Haridas S."/>
            <person name="Kuo A."/>
            <person name="Pangilinan J."/>
            <person name="Riley R."/>
            <person name="Labutti K."/>
            <person name="Andreopoulos B."/>
            <person name="Lipzen A."/>
            <person name="Chen C."/>
            <person name="Yanf M."/>
            <person name="Daum C."/>
            <person name="Ng V."/>
            <person name="Clum A."/>
            <person name="Steindorff A."/>
            <person name="Ohm R."/>
            <person name="Martin F."/>
            <person name="Silar P."/>
            <person name="Natvig D."/>
            <person name="Lalanne C."/>
            <person name="Gautier V."/>
            <person name="Ament-Velasquez S.L."/>
            <person name="Kruys A."/>
            <person name="Hutchinson M.I."/>
            <person name="Powell A.J."/>
            <person name="Barry K."/>
            <person name="Miller A.N."/>
            <person name="Grigoriev I.V."/>
            <person name="Debuchy R."/>
            <person name="Gladieux P."/>
            <person name="Thoren M.H."/>
            <person name="Johannesson H."/>
        </authorList>
    </citation>
    <scope>NUCLEOTIDE SEQUENCE</scope>
    <source>
        <strain evidence="2">CBS 626.80</strain>
    </source>
</reference>
<organism evidence="2 3">
    <name type="scientific">Pseudoneurospora amorphoporcata</name>
    <dbReference type="NCBI Taxonomy" id="241081"/>
    <lineage>
        <taxon>Eukaryota</taxon>
        <taxon>Fungi</taxon>
        <taxon>Dikarya</taxon>
        <taxon>Ascomycota</taxon>
        <taxon>Pezizomycotina</taxon>
        <taxon>Sordariomycetes</taxon>
        <taxon>Sordariomycetidae</taxon>
        <taxon>Sordariales</taxon>
        <taxon>Sordariaceae</taxon>
        <taxon>Pseudoneurospora</taxon>
    </lineage>
</organism>
<protein>
    <submittedName>
        <fullName evidence="2">Uncharacterized protein</fullName>
    </submittedName>
</protein>
<feature type="compositionally biased region" description="Acidic residues" evidence="1">
    <location>
        <begin position="123"/>
        <end position="134"/>
    </location>
</feature>
<dbReference type="Proteomes" id="UP001303222">
    <property type="component" value="Unassembled WGS sequence"/>
</dbReference>